<dbReference type="STRING" id="589385.SAMN05421504_107206"/>
<dbReference type="InterPro" id="IPR036663">
    <property type="entry name" value="Fumarylacetoacetase_C_sf"/>
</dbReference>
<dbReference type="PANTHER" id="PTHR30143">
    <property type="entry name" value="ACID HYDRATASE"/>
    <property type="match status" value="1"/>
</dbReference>
<dbReference type="PANTHER" id="PTHR30143:SF0">
    <property type="entry name" value="2-KETO-4-PENTENOATE HYDRATASE"/>
    <property type="match status" value="1"/>
</dbReference>
<evidence type="ECO:0000313" key="3">
    <source>
        <dbReference type="EMBL" id="SDY85898.1"/>
    </source>
</evidence>
<dbReference type="AlphaFoldDB" id="A0A1H3NAM1"/>
<dbReference type="Pfam" id="PF01557">
    <property type="entry name" value="FAA_hydrolase"/>
    <property type="match status" value="1"/>
</dbReference>
<dbReference type="InterPro" id="IPR050772">
    <property type="entry name" value="Hydratase-Decarb/MhpD_sf"/>
</dbReference>
<dbReference type="SUPFAM" id="SSF56529">
    <property type="entry name" value="FAH"/>
    <property type="match status" value="1"/>
</dbReference>
<dbReference type="InterPro" id="IPR011234">
    <property type="entry name" value="Fumarylacetoacetase-like_C"/>
</dbReference>
<dbReference type="Proteomes" id="UP000199515">
    <property type="component" value="Unassembled WGS sequence"/>
</dbReference>
<dbReference type="Gene3D" id="3.90.850.10">
    <property type="entry name" value="Fumarylacetoacetase-like, C-terminal domain"/>
    <property type="match status" value="1"/>
</dbReference>
<dbReference type="GO" id="GO:0008684">
    <property type="term" value="F:2-oxopent-4-enoate hydratase activity"/>
    <property type="evidence" value="ECO:0007669"/>
    <property type="project" value="TreeGrafter"/>
</dbReference>
<name>A0A1H3NAM1_9PSEU</name>
<evidence type="ECO:0000313" key="4">
    <source>
        <dbReference type="Proteomes" id="UP000199515"/>
    </source>
</evidence>
<proteinExistence type="predicted"/>
<evidence type="ECO:0000259" key="2">
    <source>
        <dbReference type="Pfam" id="PF01557"/>
    </source>
</evidence>
<sequence length="273" mass="29515">MLPTVRTVGNTHEYFRGMNSEDRAAALLWEAWQSGQRIKALPEDVRPSGAAQAMAVQDRLAALVGPHYGWKIAATTPLGQAHIGVDGPFPGRLFTRFRHDEGEPVPADSLTMAVAEAEFAFRMREDLLPGKEYSLGEVLDAVDSMFLALEMPDSRYFDYVTAGFEQLLADAACSSRFVVGRDVPGWRDIDLPSQEVVLRLDGAEFARGTGAQVLGDPRVALHWLVGDLHGYGHPLRAGDVVTTGTATKPCPTAPGAHVVADFGDLGSVEARFV</sequence>
<dbReference type="GO" id="GO:0005737">
    <property type="term" value="C:cytoplasm"/>
    <property type="evidence" value="ECO:0007669"/>
    <property type="project" value="TreeGrafter"/>
</dbReference>
<keyword evidence="4" id="KW-1185">Reference proteome</keyword>
<reference evidence="3 4" key="1">
    <citation type="submission" date="2016-10" db="EMBL/GenBank/DDBJ databases">
        <authorList>
            <person name="de Groot N.N."/>
        </authorList>
    </citation>
    <scope>NUCLEOTIDE SEQUENCE [LARGE SCALE GENOMIC DNA]</scope>
    <source>
        <strain evidence="3 4">CPCC 202699</strain>
    </source>
</reference>
<keyword evidence="1" id="KW-0456">Lyase</keyword>
<accession>A0A1H3NAM1</accession>
<feature type="domain" description="Fumarylacetoacetase-like C-terminal" evidence="2">
    <location>
        <begin position="111"/>
        <end position="272"/>
    </location>
</feature>
<dbReference type="EMBL" id="FNON01000007">
    <property type="protein sequence ID" value="SDY85898.1"/>
    <property type="molecule type" value="Genomic_DNA"/>
</dbReference>
<gene>
    <name evidence="3" type="ORF">SAMN05421504_107206</name>
</gene>
<organism evidence="3 4">
    <name type="scientific">Amycolatopsis xylanica</name>
    <dbReference type="NCBI Taxonomy" id="589385"/>
    <lineage>
        <taxon>Bacteria</taxon>
        <taxon>Bacillati</taxon>
        <taxon>Actinomycetota</taxon>
        <taxon>Actinomycetes</taxon>
        <taxon>Pseudonocardiales</taxon>
        <taxon>Pseudonocardiaceae</taxon>
        <taxon>Amycolatopsis</taxon>
    </lineage>
</organism>
<protein>
    <submittedName>
        <fullName evidence="3">2-keto-4-pentenoate hydratase</fullName>
    </submittedName>
</protein>
<evidence type="ECO:0000256" key="1">
    <source>
        <dbReference type="ARBA" id="ARBA00023239"/>
    </source>
</evidence>